<dbReference type="CDD" id="cd01949">
    <property type="entry name" value="GGDEF"/>
    <property type="match status" value="1"/>
</dbReference>
<dbReference type="InterPro" id="IPR029787">
    <property type="entry name" value="Nucleotide_cyclase"/>
</dbReference>
<dbReference type="SUPFAM" id="SSF55073">
    <property type="entry name" value="Nucleotide cyclase"/>
    <property type="match status" value="1"/>
</dbReference>
<feature type="domain" description="GGDEF" evidence="1">
    <location>
        <begin position="277"/>
        <end position="409"/>
    </location>
</feature>
<accession>A0ABV0FTP5</accession>
<gene>
    <name evidence="2" type="ORF">ABHN84_13550</name>
</gene>
<keyword evidence="3" id="KW-1185">Reference proteome</keyword>
<dbReference type="InterPro" id="IPR000160">
    <property type="entry name" value="GGDEF_dom"/>
</dbReference>
<dbReference type="SUPFAM" id="SSF55785">
    <property type="entry name" value="PYP-like sensor domain (PAS domain)"/>
    <property type="match status" value="2"/>
</dbReference>
<proteinExistence type="predicted"/>
<dbReference type="RefSeq" id="WP_347690435.1">
    <property type="nucleotide sequence ID" value="NZ_JBDPZN010000005.1"/>
</dbReference>
<evidence type="ECO:0000259" key="1">
    <source>
        <dbReference type="PROSITE" id="PS50887"/>
    </source>
</evidence>
<evidence type="ECO:0000313" key="2">
    <source>
        <dbReference type="EMBL" id="MEO3683311.1"/>
    </source>
</evidence>
<dbReference type="Gene3D" id="3.30.70.270">
    <property type="match status" value="1"/>
</dbReference>
<dbReference type="PANTHER" id="PTHR44757">
    <property type="entry name" value="DIGUANYLATE CYCLASE DGCP"/>
    <property type="match status" value="1"/>
</dbReference>
<dbReference type="InterPro" id="IPR000014">
    <property type="entry name" value="PAS"/>
</dbReference>
<dbReference type="EC" id="2.7.7.65" evidence="2"/>
<protein>
    <submittedName>
        <fullName evidence="2">Sensor domain-containing diguanylate cyclase</fullName>
        <ecNumber evidence="2">2.7.7.65</ecNumber>
    </submittedName>
</protein>
<comment type="caution">
    <text evidence="2">The sequence shown here is derived from an EMBL/GenBank/DDBJ whole genome shotgun (WGS) entry which is preliminary data.</text>
</comment>
<dbReference type="PROSITE" id="PS50887">
    <property type="entry name" value="GGDEF"/>
    <property type="match status" value="1"/>
</dbReference>
<dbReference type="Proteomes" id="UP001477278">
    <property type="component" value="Unassembled WGS sequence"/>
</dbReference>
<dbReference type="InterPro" id="IPR035965">
    <property type="entry name" value="PAS-like_dom_sf"/>
</dbReference>
<keyword evidence="2" id="KW-0808">Transferase</keyword>
<name>A0ABV0FTP5_9GAMM</name>
<reference evidence="2 3" key="1">
    <citation type="submission" date="2024-05" db="EMBL/GenBank/DDBJ databases">
        <title>Genome sequencing of Marine Estuary Bacteria, Shewanella vesiculosa and S. baltica, and Pseudomonas syringae.</title>
        <authorList>
            <person name="Gurung A."/>
            <person name="Maclea K.S."/>
        </authorList>
    </citation>
    <scope>NUCLEOTIDE SEQUENCE [LARGE SCALE GENOMIC DNA]</scope>
    <source>
        <strain evidence="2 3">1A</strain>
    </source>
</reference>
<keyword evidence="2" id="KW-0548">Nucleotidyltransferase</keyword>
<dbReference type="PANTHER" id="PTHR44757:SF2">
    <property type="entry name" value="BIOFILM ARCHITECTURE MAINTENANCE PROTEIN MBAA"/>
    <property type="match status" value="1"/>
</dbReference>
<organism evidence="2 3">
    <name type="scientific">Shewanella vesiculosa</name>
    <dbReference type="NCBI Taxonomy" id="518738"/>
    <lineage>
        <taxon>Bacteria</taxon>
        <taxon>Pseudomonadati</taxon>
        <taxon>Pseudomonadota</taxon>
        <taxon>Gammaproteobacteria</taxon>
        <taxon>Alteromonadales</taxon>
        <taxon>Shewanellaceae</taxon>
        <taxon>Shewanella</taxon>
    </lineage>
</organism>
<dbReference type="InterPro" id="IPR043128">
    <property type="entry name" value="Rev_trsase/Diguanyl_cyclase"/>
</dbReference>
<dbReference type="Gene3D" id="3.30.450.20">
    <property type="entry name" value="PAS domain"/>
    <property type="match status" value="1"/>
</dbReference>
<dbReference type="GO" id="GO:0052621">
    <property type="term" value="F:diguanylate cyclase activity"/>
    <property type="evidence" value="ECO:0007669"/>
    <property type="project" value="UniProtKB-EC"/>
</dbReference>
<dbReference type="NCBIfam" id="TIGR00229">
    <property type="entry name" value="sensory_box"/>
    <property type="match status" value="2"/>
</dbReference>
<dbReference type="InterPro" id="IPR052155">
    <property type="entry name" value="Biofilm_reg_signaling"/>
</dbReference>
<evidence type="ECO:0000313" key="3">
    <source>
        <dbReference type="Proteomes" id="UP001477278"/>
    </source>
</evidence>
<dbReference type="Pfam" id="PF00990">
    <property type="entry name" value="GGDEF"/>
    <property type="match status" value="1"/>
</dbReference>
<dbReference type="NCBIfam" id="TIGR00254">
    <property type="entry name" value="GGDEF"/>
    <property type="match status" value="1"/>
</dbReference>
<dbReference type="Pfam" id="PF13426">
    <property type="entry name" value="PAS_9"/>
    <property type="match status" value="1"/>
</dbReference>
<dbReference type="SMART" id="SM00267">
    <property type="entry name" value="GGDEF"/>
    <property type="match status" value="1"/>
</dbReference>
<sequence length="409" mass="46215">MNSDAPFGVVIHQDFIPLYADDSYAKIFGYQTAKEILALKSILELIDPELQDLAAHTYYALMSGIEKPQVRNYINRNRLGMTINVLAIEHLVEWQGRTALQITIVDLTEVTALKQAVVQSEHRYQQLANGSVQGVLVHRNFSPLYCNETLATLLGYPNRQSIMSLKSIMGIIEPSYQAQRIEANNALLANTITPQTVDIQCLHSSGRLIWVKILETVISWEGQPATQMTMIDITESYLLKGLLNKEIYIDYLTKVLNRRGLLHFSQRLITDTNLKREHLYCLLIGVDDLKQINHLFGHKMGDKALVNFAQHCQNNLGEVDLIARWSGDEFIAIIQANSKKIVLNIAENIRHSNDDTSLIEPETNKPIRFSASVGVSNWQADDTIDSFILRADLALEQARSQITNQLVFT</sequence>
<dbReference type="EMBL" id="JBDPZN010000005">
    <property type="protein sequence ID" value="MEO3683311.1"/>
    <property type="molecule type" value="Genomic_DNA"/>
</dbReference>